<dbReference type="InterPro" id="IPR001277">
    <property type="entry name" value="CXCR4/ACKR2"/>
</dbReference>
<keyword evidence="10 13" id="KW-0675">Receptor</keyword>
<dbReference type="SUPFAM" id="SSF81321">
    <property type="entry name" value="Family A G protein-coupled receptor-like"/>
    <property type="match status" value="1"/>
</dbReference>
<dbReference type="Pfam" id="PF00001">
    <property type="entry name" value="7tm_1"/>
    <property type="match status" value="1"/>
</dbReference>
<dbReference type="GO" id="GO:0097225">
    <property type="term" value="C:sperm midpiece"/>
    <property type="evidence" value="ECO:0007669"/>
    <property type="project" value="Ensembl"/>
</dbReference>
<dbReference type="OMA" id="TKEICDH"/>
<evidence type="ECO:0000256" key="5">
    <source>
        <dbReference type="ARBA" id="ARBA00022753"/>
    </source>
</evidence>
<dbReference type="GO" id="GO:0097228">
    <property type="term" value="C:sperm principal piece"/>
    <property type="evidence" value="ECO:0007669"/>
    <property type="project" value="Ensembl"/>
</dbReference>
<comment type="subcellular location">
    <subcellularLocation>
        <location evidence="2">Cell membrane</location>
        <topology evidence="2">Multi-pass membrane protein</topology>
    </subcellularLocation>
    <subcellularLocation>
        <location evidence="1">Early endosome</location>
    </subcellularLocation>
</comment>
<dbReference type="Proteomes" id="UP000694421">
    <property type="component" value="Unplaced"/>
</dbReference>
<name>A0A8D0KNG6_SALMN</name>
<keyword evidence="17" id="KW-1185">Reference proteome</keyword>
<keyword evidence="6 14" id="KW-1133">Transmembrane helix</keyword>
<dbReference type="PRINTS" id="PR00237">
    <property type="entry name" value="GPCRRHODOPSN"/>
</dbReference>
<dbReference type="GO" id="GO:0060474">
    <property type="term" value="P:positive regulation of flagellated sperm motility involved in capacitation"/>
    <property type="evidence" value="ECO:0007669"/>
    <property type="project" value="Ensembl"/>
</dbReference>
<evidence type="ECO:0000256" key="8">
    <source>
        <dbReference type="ARBA" id="ARBA00023136"/>
    </source>
</evidence>
<keyword evidence="8 14" id="KW-0472">Membrane</keyword>
<evidence type="ECO:0000256" key="14">
    <source>
        <dbReference type="SAM" id="Phobius"/>
    </source>
</evidence>
<dbReference type="PRINTS" id="PR00657">
    <property type="entry name" value="CCCHEMOKINER"/>
</dbReference>
<keyword evidence="4 13" id="KW-0812">Transmembrane</keyword>
<dbReference type="FunFam" id="1.20.1070.10:FF:000035">
    <property type="entry name" value="C-C chemokine receptor type 6"/>
    <property type="match status" value="1"/>
</dbReference>
<dbReference type="GO" id="GO:0005769">
    <property type="term" value="C:early endosome"/>
    <property type="evidence" value="ECO:0007669"/>
    <property type="project" value="UniProtKB-SubCell"/>
</dbReference>
<evidence type="ECO:0000256" key="11">
    <source>
        <dbReference type="ARBA" id="ARBA00023180"/>
    </source>
</evidence>
<sequence>MSTSAETTTMDYSDYYFQIATLCNKDEVRNFTKTFLPITYSLICIFGLVGNLCVVLTFISYKKSESMTDMYLCNMAIVDILFVLTLPFWAVYYALDEWIFGDFVCKLFKGIYAVNFNCGMLLLTCISMDRYIAIVQATRLFKVRTRTLAYSKAICLAVWLLAVLISTSAFMFNGSYSHSGNATKHICEHKSTAEFSVILKLLILSLQLLFGFFIPLLFMCFCYTFIVKTLIHAQNSKKSRAIRAILLIMLVFLVCQLPYNIVLLMTAMSLGKQDKTCQGEKQMAYAKYITETLAFLHCCMNPVLYAFIGVKFRNYFMKIIMNLCCTGHTKCGSTYLSRLSSDTGHSRPTSEICE</sequence>
<evidence type="ECO:0000256" key="4">
    <source>
        <dbReference type="ARBA" id="ARBA00022692"/>
    </source>
</evidence>
<proteinExistence type="inferred from homology"/>
<feature type="transmembrane region" description="Helical" evidence="14">
    <location>
        <begin position="112"/>
        <end position="132"/>
    </location>
</feature>
<feature type="transmembrane region" description="Helical" evidence="14">
    <location>
        <begin position="38"/>
        <end position="59"/>
    </location>
</feature>
<dbReference type="Ensembl" id="ENSSMRT00000033619.1">
    <property type="protein sequence ID" value="ENSSMRP00000028830.1"/>
    <property type="gene ID" value="ENSSMRG00000022174.1"/>
</dbReference>
<dbReference type="GO" id="GO:2000510">
    <property type="term" value="P:positive regulation of dendritic cell chemotaxis"/>
    <property type="evidence" value="ECO:0007669"/>
    <property type="project" value="TreeGrafter"/>
</dbReference>
<dbReference type="InterPro" id="IPR000276">
    <property type="entry name" value="GPCR_Rhodpsn"/>
</dbReference>
<keyword evidence="9" id="KW-1015">Disulfide bond</keyword>
<organism evidence="16 17">
    <name type="scientific">Salvator merianae</name>
    <name type="common">Argentine black and white tegu</name>
    <name type="synonym">Tupinambis merianae</name>
    <dbReference type="NCBI Taxonomy" id="96440"/>
    <lineage>
        <taxon>Eukaryota</taxon>
        <taxon>Metazoa</taxon>
        <taxon>Chordata</taxon>
        <taxon>Craniata</taxon>
        <taxon>Vertebrata</taxon>
        <taxon>Euteleostomi</taxon>
        <taxon>Lepidosauria</taxon>
        <taxon>Squamata</taxon>
        <taxon>Bifurcata</taxon>
        <taxon>Unidentata</taxon>
        <taxon>Episquamata</taxon>
        <taxon>Laterata</taxon>
        <taxon>Teiioidea</taxon>
        <taxon>Teiidae</taxon>
        <taxon>Salvator</taxon>
    </lineage>
</organism>
<keyword evidence="7 13" id="KW-0297">G-protein coupled receptor</keyword>
<feature type="transmembrane region" description="Helical" evidence="14">
    <location>
        <begin position="71"/>
        <end position="92"/>
    </location>
</feature>
<dbReference type="InterPro" id="IPR050119">
    <property type="entry name" value="CCR1-9-like"/>
</dbReference>
<dbReference type="PANTHER" id="PTHR10489:SF611">
    <property type="entry name" value="C-C CHEMOKINE RECEPTOR TYPE 6"/>
    <property type="match status" value="1"/>
</dbReference>
<dbReference type="GO" id="GO:0009897">
    <property type="term" value="C:external side of plasma membrane"/>
    <property type="evidence" value="ECO:0007669"/>
    <property type="project" value="Ensembl"/>
</dbReference>
<dbReference type="Gene3D" id="1.20.1070.10">
    <property type="entry name" value="Rhodopsin 7-helix transmembrane proteins"/>
    <property type="match status" value="1"/>
</dbReference>
<dbReference type="GO" id="GO:0019722">
    <property type="term" value="P:calcium-mediated signaling"/>
    <property type="evidence" value="ECO:0007669"/>
    <property type="project" value="Ensembl"/>
</dbReference>
<evidence type="ECO:0000256" key="3">
    <source>
        <dbReference type="ARBA" id="ARBA00022475"/>
    </source>
</evidence>
<evidence type="ECO:0000313" key="16">
    <source>
        <dbReference type="Ensembl" id="ENSSMRP00000028830.1"/>
    </source>
</evidence>
<keyword evidence="11" id="KW-0325">Glycoprotein</keyword>
<protein>
    <submittedName>
        <fullName evidence="16">C-C motif chemokine receptor 6</fullName>
    </submittedName>
</protein>
<dbReference type="GO" id="GO:1904155">
    <property type="term" value="P:DN2 thymocyte differentiation"/>
    <property type="evidence" value="ECO:0007669"/>
    <property type="project" value="Ensembl"/>
</dbReference>
<dbReference type="GO" id="GO:2000404">
    <property type="term" value="P:regulation of T cell migration"/>
    <property type="evidence" value="ECO:0007669"/>
    <property type="project" value="Ensembl"/>
</dbReference>
<dbReference type="InterPro" id="IPR000355">
    <property type="entry name" value="Chemokine_rcpt"/>
</dbReference>
<keyword evidence="3" id="KW-1003">Cell membrane</keyword>
<dbReference type="GO" id="GO:0072679">
    <property type="term" value="P:thymocyte migration"/>
    <property type="evidence" value="ECO:0007669"/>
    <property type="project" value="Ensembl"/>
</dbReference>
<feature type="transmembrane region" description="Helical" evidence="14">
    <location>
        <begin position="153"/>
        <end position="172"/>
    </location>
</feature>
<dbReference type="GO" id="GO:0060326">
    <property type="term" value="P:cell chemotaxis"/>
    <property type="evidence" value="ECO:0007669"/>
    <property type="project" value="Ensembl"/>
</dbReference>
<keyword evidence="5" id="KW-0967">Endosome</keyword>
<feature type="transmembrane region" description="Helical" evidence="14">
    <location>
        <begin position="201"/>
        <end position="226"/>
    </location>
</feature>
<dbReference type="GO" id="GO:0048290">
    <property type="term" value="P:isotype switching to IgA isotypes"/>
    <property type="evidence" value="ECO:0007669"/>
    <property type="project" value="Ensembl"/>
</dbReference>
<evidence type="ECO:0000256" key="6">
    <source>
        <dbReference type="ARBA" id="ARBA00022989"/>
    </source>
</evidence>
<evidence type="ECO:0000256" key="9">
    <source>
        <dbReference type="ARBA" id="ARBA00023157"/>
    </source>
</evidence>
<keyword evidence="12 13" id="KW-0807">Transducer</keyword>
<dbReference type="PANTHER" id="PTHR10489">
    <property type="entry name" value="CELL ADHESION MOLECULE"/>
    <property type="match status" value="1"/>
</dbReference>
<evidence type="ECO:0000256" key="2">
    <source>
        <dbReference type="ARBA" id="ARBA00004651"/>
    </source>
</evidence>
<evidence type="ECO:0000313" key="17">
    <source>
        <dbReference type="Proteomes" id="UP000694421"/>
    </source>
</evidence>
<dbReference type="PROSITE" id="PS50262">
    <property type="entry name" value="G_PROTEIN_RECEP_F1_2"/>
    <property type="match status" value="1"/>
</dbReference>
<dbReference type="GO" id="GO:1904156">
    <property type="term" value="P:DN3 thymocyte differentiation"/>
    <property type="evidence" value="ECO:0007669"/>
    <property type="project" value="Ensembl"/>
</dbReference>
<dbReference type="GO" id="GO:0019957">
    <property type="term" value="F:C-C chemokine binding"/>
    <property type="evidence" value="ECO:0007669"/>
    <property type="project" value="Ensembl"/>
</dbReference>
<dbReference type="AlphaFoldDB" id="A0A8D0KNG6"/>
<dbReference type="GO" id="GO:0002523">
    <property type="term" value="P:leukocyte migration involved in inflammatory response"/>
    <property type="evidence" value="ECO:0007669"/>
    <property type="project" value="Ensembl"/>
</dbReference>
<dbReference type="GO" id="GO:0016493">
    <property type="term" value="F:C-C chemokine receptor activity"/>
    <property type="evidence" value="ECO:0007669"/>
    <property type="project" value="Ensembl"/>
</dbReference>
<dbReference type="PROSITE" id="PS00237">
    <property type="entry name" value="G_PROTEIN_RECEP_F1_1"/>
    <property type="match status" value="1"/>
</dbReference>
<feature type="transmembrane region" description="Helical" evidence="14">
    <location>
        <begin position="246"/>
        <end position="268"/>
    </location>
</feature>
<evidence type="ECO:0000256" key="1">
    <source>
        <dbReference type="ARBA" id="ARBA00004412"/>
    </source>
</evidence>
<dbReference type="PRINTS" id="PR00645">
    <property type="entry name" value="CXCCHMKINER4"/>
</dbReference>
<dbReference type="GeneTree" id="ENSGT01030000234667"/>
<dbReference type="GO" id="GO:0007204">
    <property type="term" value="P:positive regulation of cytosolic calcium ion concentration"/>
    <property type="evidence" value="ECO:0007669"/>
    <property type="project" value="TreeGrafter"/>
</dbReference>
<dbReference type="InterPro" id="IPR017452">
    <property type="entry name" value="GPCR_Rhodpsn_7TM"/>
</dbReference>
<dbReference type="GO" id="GO:0097524">
    <property type="term" value="C:sperm plasma membrane"/>
    <property type="evidence" value="ECO:0007669"/>
    <property type="project" value="Ensembl"/>
</dbReference>
<evidence type="ECO:0000256" key="12">
    <source>
        <dbReference type="ARBA" id="ARBA00023224"/>
    </source>
</evidence>
<reference evidence="16" key="2">
    <citation type="submission" date="2025-09" db="UniProtKB">
        <authorList>
            <consortium name="Ensembl"/>
        </authorList>
    </citation>
    <scope>IDENTIFICATION</scope>
</reference>
<reference evidence="16" key="1">
    <citation type="submission" date="2025-08" db="UniProtKB">
        <authorList>
            <consortium name="Ensembl"/>
        </authorList>
    </citation>
    <scope>IDENTIFICATION</scope>
</reference>
<feature type="transmembrane region" description="Helical" evidence="14">
    <location>
        <begin position="288"/>
        <end position="308"/>
    </location>
</feature>
<accession>A0A8D0KNG6</accession>
<comment type="similarity">
    <text evidence="13">Belongs to the G-protein coupled receptor 1 family.</text>
</comment>
<evidence type="ECO:0000256" key="7">
    <source>
        <dbReference type="ARBA" id="ARBA00023040"/>
    </source>
</evidence>
<feature type="domain" description="G-protein coupled receptors family 1 profile" evidence="15">
    <location>
        <begin position="50"/>
        <end position="305"/>
    </location>
</feature>
<evidence type="ECO:0000259" key="15">
    <source>
        <dbReference type="PROSITE" id="PS50262"/>
    </source>
</evidence>
<evidence type="ECO:0000256" key="10">
    <source>
        <dbReference type="ARBA" id="ARBA00023170"/>
    </source>
</evidence>
<evidence type="ECO:0000256" key="13">
    <source>
        <dbReference type="RuleBase" id="RU000688"/>
    </source>
</evidence>